<dbReference type="Gene3D" id="1.20.5.170">
    <property type="match status" value="1"/>
</dbReference>
<dbReference type="GO" id="GO:0005802">
    <property type="term" value="C:trans-Golgi network"/>
    <property type="evidence" value="ECO:0007669"/>
    <property type="project" value="TreeGrafter"/>
</dbReference>
<dbReference type="PANTHER" id="PTHR21614:SF0">
    <property type="entry name" value="GEO08385P1"/>
    <property type="match status" value="1"/>
</dbReference>
<gene>
    <name evidence="11" type="ORF">GNLVRS02_ARAD1D02640g</name>
</gene>
<dbReference type="GO" id="GO:0000139">
    <property type="term" value="C:Golgi membrane"/>
    <property type="evidence" value="ECO:0007669"/>
    <property type="project" value="UniProtKB-SubCell"/>
</dbReference>
<evidence type="ECO:0000256" key="6">
    <source>
        <dbReference type="ARBA" id="ARBA00022490"/>
    </source>
</evidence>
<reference evidence="11" key="2">
    <citation type="submission" date="2014-06" db="EMBL/GenBank/DDBJ databases">
        <title>The complete genome of Blastobotrys (Arxula) adeninivorans LS3 - a yeast of biotechnological interest.</title>
        <authorList>
            <person name="Kunze G."/>
            <person name="Gaillardin C."/>
            <person name="Czernicka M."/>
            <person name="Durrens P."/>
            <person name="Martin T."/>
            <person name="Boer E."/>
            <person name="Gabaldon T."/>
            <person name="Cruz J."/>
            <person name="Talla E."/>
            <person name="Marck C."/>
            <person name="Goffeau A."/>
            <person name="Barbe V."/>
            <person name="Baret P."/>
            <person name="Baronian K."/>
            <person name="Beier S."/>
            <person name="Bleykasten C."/>
            <person name="Bode R."/>
            <person name="Casaregola S."/>
            <person name="Despons L."/>
            <person name="Fairhead C."/>
            <person name="Giersberg M."/>
            <person name="Gierski P."/>
            <person name="Hahnel U."/>
            <person name="Hartmann A."/>
            <person name="Jankowska D."/>
            <person name="Jubin C."/>
            <person name="Jung P."/>
            <person name="Lafontaine I."/>
            <person name="Leh-Louis V."/>
            <person name="Lemaire M."/>
            <person name="Marcet-Houben M."/>
            <person name="Mascher M."/>
            <person name="Morel G."/>
            <person name="Richard G.-F."/>
            <person name="Riechen J."/>
            <person name="Sacerdot C."/>
            <person name="Sarkar A."/>
            <person name="Savel G."/>
            <person name="Schacherer J."/>
            <person name="Sherman D."/>
            <person name="Straub M.-L."/>
            <person name="Stein N."/>
            <person name="Thierry A."/>
            <person name="Trautwein-Schult A."/>
            <person name="Westhof E."/>
            <person name="Worch S."/>
            <person name="Dujon B."/>
            <person name="Souciet J.-L."/>
            <person name="Wincker P."/>
            <person name="Scholz U."/>
            <person name="Neuveglise N."/>
        </authorList>
    </citation>
    <scope>NUCLEOTIDE SEQUENCE</scope>
    <source>
        <strain evidence="11">LS3</strain>
    </source>
</reference>
<feature type="region of interest" description="Disordered" evidence="10">
    <location>
        <begin position="27"/>
        <end position="86"/>
    </location>
</feature>
<keyword evidence="7" id="KW-0333">Golgi apparatus</keyword>
<evidence type="ECO:0000256" key="7">
    <source>
        <dbReference type="ARBA" id="ARBA00023034"/>
    </source>
</evidence>
<keyword evidence="6" id="KW-0963">Cytoplasm</keyword>
<accession>A0A060T7W1</accession>
<keyword evidence="9" id="KW-0472">Membrane</keyword>
<proteinExistence type="inferred from homology"/>
<evidence type="ECO:0000256" key="3">
    <source>
        <dbReference type="ARBA" id="ARBA00004514"/>
    </source>
</evidence>
<evidence type="ECO:0000256" key="8">
    <source>
        <dbReference type="ARBA" id="ARBA00023054"/>
    </source>
</evidence>
<evidence type="ECO:0000256" key="4">
    <source>
        <dbReference type="ARBA" id="ARBA00004601"/>
    </source>
</evidence>
<organism evidence="11">
    <name type="scientific">Blastobotrys adeninivorans</name>
    <name type="common">Yeast</name>
    <name type="synonym">Arxula adeninivorans</name>
    <dbReference type="NCBI Taxonomy" id="409370"/>
    <lineage>
        <taxon>Eukaryota</taxon>
        <taxon>Fungi</taxon>
        <taxon>Dikarya</taxon>
        <taxon>Ascomycota</taxon>
        <taxon>Saccharomycotina</taxon>
        <taxon>Dipodascomycetes</taxon>
        <taxon>Dipodascales</taxon>
        <taxon>Trichomonascaceae</taxon>
        <taxon>Blastobotrys</taxon>
    </lineage>
</organism>
<feature type="compositionally biased region" description="Polar residues" evidence="10">
    <location>
        <begin position="50"/>
        <end position="59"/>
    </location>
</feature>
<evidence type="ECO:0000256" key="5">
    <source>
        <dbReference type="ARBA" id="ARBA00010880"/>
    </source>
</evidence>
<comment type="function">
    <text evidence="1">Positive regulator of amino acid starvation-induced autophagy.</text>
</comment>
<dbReference type="GO" id="GO:0005829">
    <property type="term" value="C:cytosol"/>
    <property type="evidence" value="ECO:0007669"/>
    <property type="project" value="UniProtKB-SubCell"/>
</dbReference>
<sequence length="148" mass="16590">MRSPAILHQPFPISQITPNTIVLGSSFIDERRPSSDSQGKDDESDGTVEDSPTNVTAMSSEYPIEASASVPPERCTSPRRDNSAIERIGREKVHVLRKEAQLMQESLTDILDRIVQVKQDYDRLSSENRFLQDYIGNLMATSNILGKR</sequence>
<name>A0A060T7W1_BLAAD</name>
<dbReference type="PANTHER" id="PTHR21614">
    <property type="entry name" value="SHORT COILED COIL PROTEIN"/>
    <property type="match status" value="1"/>
</dbReference>
<feature type="compositionally biased region" description="Basic and acidic residues" evidence="10">
    <location>
        <begin position="28"/>
        <end position="41"/>
    </location>
</feature>
<feature type="compositionally biased region" description="Basic and acidic residues" evidence="10">
    <location>
        <begin position="76"/>
        <end position="86"/>
    </location>
</feature>
<dbReference type="PhylomeDB" id="A0A060T7W1"/>
<reference evidence="11" key="1">
    <citation type="submission" date="2014-02" db="EMBL/GenBank/DDBJ databases">
        <authorList>
            <person name="Genoscope - CEA"/>
        </authorList>
    </citation>
    <scope>NUCLEOTIDE SEQUENCE</scope>
    <source>
        <strain evidence="11">LS3</strain>
    </source>
</reference>
<evidence type="ECO:0000313" key="11">
    <source>
        <dbReference type="EMBL" id="CDP37053.1"/>
    </source>
</evidence>
<comment type="subcellular location">
    <subcellularLocation>
        <location evidence="3">Cytoplasm</location>
        <location evidence="3">Cytosol</location>
    </subcellularLocation>
    <subcellularLocation>
        <location evidence="2">Golgi apparatus membrane</location>
        <topology evidence="2">Peripheral membrane protein</topology>
        <orientation evidence="2">Cytoplasmic side</orientation>
    </subcellularLocation>
    <subcellularLocation>
        <location evidence="4">Golgi apparatus</location>
        <location evidence="4">trans-Golgi network</location>
    </subcellularLocation>
</comment>
<protein>
    <submittedName>
        <fullName evidence="11">ARAD1D02640p</fullName>
    </submittedName>
</protein>
<comment type="similarity">
    <text evidence="5">Belongs to the SCOC family.</text>
</comment>
<dbReference type="InterPro" id="IPR019357">
    <property type="entry name" value="SCOC"/>
</dbReference>
<dbReference type="AlphaFoldDB" id="A0A060T7W1"/>
<evidence type="ECO:0000256" key="2">
    <source>
        <dbReference type="ARBA" id="ARBA00004255"/>
    </source>
</evidence>
<dbReference type="Pfam" id="PF10224">
    <property type="entry name" value="DUF2205"/>
    <property type="match status" value="1"/>
</dbReference>
<dbReference type="EMBL" id="HG937694">
    <property type="protein sequence ID" value="CDP37053.1"/>
    <property type="molecule type" value="Genomic_DNA"/>
</dbReference>
<evidence type="ECO:0000256" key="9">
    <source>
        <dbReference type="ARBA" id="ARBA00023136"/>
    </source>
</evidence>
<evidence type="ECO:0000256" key="1">
    <source>
        <dbReference type="ARBA" id="ARBA00002743"/>
    </source>
</evidence>
<evidence type="ECO:0000256" key="10">
    <source>
        <dbReference type="SAM" id="MobiDB-lite"/>
    </source>
</evidence>
<keyword evidence="8" id="KW-0175">Coiled coil</keyword>